<comment type="function">
    <text evidence="9">Catalyzes a mechanistically unusual reaction, the ATP-dependent insertion of CO2 between the N7 and N8 nitrogen atoms of 7,8-diaminopelargonic acid (DAPA, also called 7,8-diammoniononanoate) to form a ureido ring.</text>
</comment>
<dbReference type="Proteomes" id="UP000236893">
    <property type="component" value="Unassembled WGS sequence"/>
</dbReference>
<feature type="binding site" evidence="9">
    <location>
        <begin position="16"/>
        <end position="21"/>
    </location>
    <ligand>
        <name>ATP</name>
        <dbReference type="ChEBI" id="CHEBI:30616"/>
    </ligand>
</feature>
<dbReference type="EMBL" id="PQVF01000004">
    <property type="protein sequence ID" value="POY37525.1"/>
    <property type="molecule type" value="Genomic_DNA"/>
</dbReference>
<dbReference type="PANTHER" id="PTHR43210:SF2">
    <property type="entry name" value="ATP-DEPENDENT DETHIOBIOTIN SYNTHETASE BIOD 2"/>
    <property type="match status" value="1"/>
</dbReference>
<protein>
    <recommendedName>
        <fullName evidence="9">ATP-dependent dethiobiotin synthetase BioD</fullName>
        <ecNumber evidence="9">6.3.3.3</ecNumber>
    </recommendedName>
    <alternativeName>
        <fullName evidence="9">DTB synthetase</fullName>
        <shortName evidence="9">DTBS</shortName>
    </alternativeName>
    <alternativeName>
        <fullName evidence="9">Dethiobiotin synthase</fullName>
    </alternativeName>
</protein>
<keyword evidence="3 9" id="KW-0479">Metal-binding</keyword>
<evidence type="ECO:0000256" key="3">
    <source>
        <dbReference type="ARBA" id="ARBA00022723"/>
    </source>
</evidence>
<evidence type="ECO:0000313" key="10">
    <source>
        <dbReference type="EMBL" id="POY37525.1"/>
    </source>
</evidence>
<feature type="binding site" evidence="9">
    <location>
        <position position="40"/>
    </location>
    <ligand>
        <name>substrate</name>
    </ligand>
</feature>
<evidence type="ECO:0000256" key="8">
    <source>
        <dbReference type="ARBA" id="ARBA00047386"/>
    </source>
</evidence>
<comment type="caution">
    <text evidence="9">Lacks conserved residue(s) required for the propagation of feature annotation.</text>
</comment>
<dbReference type="GO" id="GO:0005524">
    <property type="term" value="F:ATP binding"/>
    <property type="evidence" value="ECO:0007669"/>
    <property type="project" value="UniProtKB-UniRule"/>
</dbReference>
<dbReference type="SUPFAM" id="SSF52540">
    <property type="entry name" value="P-loop containing nucleoside triphosphate hydrolases"/>
    <property type="match status" value="1"/>
</dbReference>
<dbReference type="HAMAP" id="MF_00336">
    <property type="entry name" value="BioD"/>
    <property type="match status" value="1"/>
</dbReference>
<feature type="binding site" evidence="9">
    <location>
        <begin position="187"/>
        <end position="189"/>
    </location>
    <ligand>
        <name>ATP</name>
        <dbReference type="ChEBI" id="CHEBI:30616"/>
    </ligand>
</feature>
<feature type="binding site" evidence="9">
    <location>
        <position position="103"/>
    </location>
    <ligand>
        <name>Mg(2+)</name>
        <dbReference type="ChEBI" id="CHEBI:18420"/>
    </ligand>
</feature>
<evidence type="ECO:0000256" key="7">
    <source>
        <dbReference type="ARBA" id="ARBA00022842"/>
    </source>
</evidence>
<organism evidence="10 11">
    <name type="scientific">Solitalea longa</name>
    <dbReference type="NCBI Taxonomy" id="2079460"/>
    <lineage>
        <taxon>Bacteria</taxon>
        <taxon>Pseudomonadati</taxon>
        <taxon>Bacteroidota</taxon>
        <taxon>Sphingobacteriia</taxon>
        <taxon>Sphingobacteriales</taxon>
        <taxon>Sphingobacteriaceae</taxon>
        <taxon>Solitalea</taxon>
    </lineage>
</organism>
<name>A0A2S5A4Q5_9SPHI</name>
<comment type="catalytic activity">
    <reaction evidence="8">
        <text>(7R,8S)-8-amino-7-(carboxyamino)nonanoate + ATP = (4R,5S)-dethiobiotin + ADP + phosphate + H(+)</text>
        <dbReference type="Rhea" id="RHEA:63684"/>
        <dbReference type="ChEBI" id="CHEBI:15378"/>
        <dbReference type="ChEBI" id="CHEBI:30616"/>
        <dbReference type="ChEBI" id="CHEBI:43474"/>
        <dbReference type="ChEBI" id="CHEBI:149470"/>
        <dbReference type="ChEBI" id="CHEBI:149473"/>
        <dbReference type="ChEBI" id="CHEBI:456216"/>
    </reaction>
</comment>
<feature type="binding site" evidence="9">
    <location>
        <position position="20"/>
    </location>
    <ligand>
        <name>Mg(2+)</name>
        <dbReference type="ChEBI" id="CHEBI:18420"/>
    </ligand>
</feature>
<sequence length="207" mass="23012">MITQPKPYFITGIGTGIGKTLVSTILIEKFGWDYWKPIQSGDLENSDTLSVQTLLSNNTTNFHPETYRLTQPYSPHKSARIDGITIDLNNFKLPQTDNQLLIEGAGGLMVPLNEHSLIIDLIQQLNADVILVSQNYLGSINHTLLSFEILKKRNIPVKGIIFNGAADPSTEEFILNYTNTPCLGKIPILEPVNKESIQSAGKFIIEF</sequence>
<feature type="binding site" evidence="9">
    <location>
        <begin position="103"/>
        <end position="106"/>
    </location>
    <ligand>
        <name>ATP</name>
        <dbReference type="ChEBI" id="CHEBI:30616"/>
    </ligand>
</feature>
<keyword evidence="7 9" id="KW-0460">Magnesium</keyword>
<comment type="catalytic activity">
    <reaction evidence="9">
        <text>(7R,8S)-7,8-diammoniononanoate + CO2 + ATP = (4R,5S)-dethiobiotin + ADP + phosphate + 3 H(+)</text>
        <dbReference type="Rhea" id="RHEA:15805"/>
        <dbReference type="ChEBI" id="CHEBI:15378"/>
        <dbReference type="ChEBI" id="CHEBI:16526"/>
        <dbReference type="ChEBI" id="CHEBI:30616"/>
        <dbReference type="ChEBI" id="CHEBI:43474"/>
        <dbReference type="ChEBI" id="CHEBI:149469"/>
        <dbReference type="ChEBI" id="CHEBI:149473"/>
        <dbReference type="ChEBI" id="CHEBI:456216"/>
        <dbReference type="EC" id="6.3.3.3"/>
    </reaction>
</comment>
<feature type="binding site" evidence="9">
    <location>
        <position position="47"/>
    </location>
    <ligand>
        <name>Mg(2+)</name>
        <dbReference type="ChEBI" id="CHEBI:18420"/>
    </ligand>
</feature>
<dbReference type="InterPro" id="IPR004472">
    <property type="entry name" value="DTB_synth_BioD"/>
</dbReference>
<comment type="cofactor">
    <cofactor evidence="9">
        <name>Mg(2+)</name>
        <dbReference type="ChEBI" id="CHEBI:18420"/>
    </cofactor>
</comment>
<feature type="active site" evidence="9">
    <location>
        <position position="36"/>
    </location>
</feature>
<evidence type="ECO:0000256" key="2">
    <source>
        <dbReference type="ARBA" id="ARBA00022598"/>
    </source>
</evidence>
<dbReference type="Gene3D" id="3.40.50.300">
    <property type="entry name" value="P-loop containing nucleotide triphosphate hydrolases"/>
    <property type="match status" value="1"/>
</dbReference>
<reference evidence="10 11" key="1">
    <citation type="submission" date="2018-01" db="EMBL/GenBank/DDBJ databases">
        <authorList>
            <person name="Gaut B.S."/>
            <person name="Morton B.R."/>
            <person name="Clegg M.T."/>
            <person name="Duvall M.R."/>
        </authorList>
    </citation>
    <scope>NUCLEOTIDE SEQUENCE [LARGE SCALE GENOMIC DNA]</scope>
    <source>
        <strain evidence="10 11">HR-AV</strain>
    </source>
</reference>
<feature type="binding site" evidence="9">
    <location>
        <position position="47"/>
    </location>
    <ligand>
        <name>ATP</name>
        <dbReference type="ChEBI" id="CHEBI:30616"/>
    </ligand>
</feature>
<dbReference type="InterPro" id="IPR027417">
    <property type="entry name" value="P-loop_NTPase"/>
</dbReference>
<keyword evidence="11" id="KW-1185">Reference proteome</keyword>
<dbReference type="GO" id="GO:0004141">
    <property type="term" value="F:dethiobiotin synthase activity"/>
    <property type="evidence" value="ECO:0007669"/>
    <property type="project" value="UniProtKB-UniRule"/>
</dbReference>
<keyword evidence="2 9" id="KW-0436">Ligase</keyword>
<dbReference type="GO" id="GO:0005829">
    <property type="term" value="C:cytosol"/>
    <property type="evidence" value="ECO:0007669"/>
    <property type="project" value="TreeGrafter"/>
</dbReference>
<proteinExistence type="inferred from homology"/>
<dbReference type="Pfam" id="PF13500">
    <property type="entry name" value="AAA_26"/>
    <property type="match status" value="1"/>
</dbReference>
<dbReference type="PANTHER" id="PTHR43210">
    <property type="entry name" value="DETHIOBIOTIN SYNTHETASE"/>
    <property type="match status" value="1"/>
</dbReference>
<comment type="subunit">
    <text evidence="9">Homodimer.</text>
</comment>
<gene>
    <name evidence="9 10" type="primary">bioD</name>
    <name evidence="10" type="ORF">C3K47_07105</name>
</gene>
<accession>A0A2S5A4Q5</accession>
<dbReference type="GO" id="GO:0009102">
    <property type="term" value="P:biotin biosynthetic process"/>
    <property type="evidence" value="ECO:0007669"/>
    <property type="project" value="UniProtKB-UniRule"/>
</dbReference>
<dbReference type="OrthoDB" id="9802097at2"/>
<evidence type="ECO:0000256" key="9">
    <source>
        <dbReference type="HAMAP-Rule" id="MF_00336"/>
    </source>
</evidence>
<comment type="pathway">
    <text evidence="9">Cofactor biosynthesis; biotin biosynthesis; biotin from 7,8-diaminononanoate: step 1/2.</text>
</comment>
<dbReference type="CDD" id="cd03109">
    <property type="entry name" value="DTBS"/>
    <property type="match status" value="1"/>
</dbReference>
<keyword evidence="4 9" id="KW-0547">Nucleotide-binding</keyword>
<comment type="similarity">
    <text evidence="9">Belongs to the dethiobiotin synthetase family.</text>
</comment>
<dbReference type="EC" id="6.3.3.3" evidence="9"/>
<keyword evidence="1 9" id="KW-0963">Cytoplasm</keyword>
<keyword evidence="6 9" id="KW-0067">ATP-binding</keyword>
<evidence type="ECO:0000256" key="5">
    <source>
        <dbReference type="ARBA" id="ARBA00022756"/>
    </source>
</evidence>
<evidence type="ECO:0000313" key="11">
    <source>
        <dbReference type="Proteomes" id="UP000236893"/>
    </source>
</evidence>
<dbReference type="AlphaFoldDB" id="A0A2S5A4Q5"/>
<evidence type="ECO:0000256" key="4">
    <source>
        <dbReference type="ARBA" id="ARBA00022741"/>
    </source>
</evidence>
<dbReference type="GO" id="GO:0000287">
    <property type="term" value="F:magnesium ion binding"/>
    <property type="evidence" value="ECO:0007669"/>
    <property type="project" value="UniProtKB-UniRule"/>
</dbReference>
<evidence type="ECO:0000256" key="6">
    <source>
        <dbReference type="ARBA" id="ARBA00022840"/>
    </source>
</evidence>
<evidence type="ECO:0000256" key="1">
    <source>
        <dbReference type="ARBA" id="ARBA00022490"/>
    </source>
</evidence>
<dbReference type="PIRSF" id="PIRSF006755">
    <property type="entry name" value="DTB_synth"/>
    <property type="match status" value="1"/>
</dbReference>
<dbReference type="RefSeq" id="WP_103788432.1">
    <property type="nucleotide sequence ID" value="NZ_PQVF01000004.1"/>
</dbReference>
<comment type="subcellular location">
    <subcellularLocation>
        <location evidence="9">Cytoplasm</location>
    </subcellularLocation>
</comment>
<dbReference type="NCBIfam" id="TIGR00347">
    <property type="entry name" value="bioD"/>
    <property type="match status" value="1"/>
</dbReference>
<keyword evidence="5 9" id="KW-0093">Biotin biosynthesis</keyword>
<dbReference type="UniPathway" id="UPA00078">
    <property type="reaction ID" value="UER00161"/>
</dbReference>
<comment type="caution">
    <text evidence="10">The sequence shown here is derived from an EMBL/GenBank/DDBJ whole genome shotgun (WGS) entry which is preliminary data.</text>
</comment>